<dbReference type="EMBL" id="JADUNO010000004">
    <property type="protein sequence ID" value="MBH1638305.1"/>
    <property type="molecule type" value="Genomic_DNA"/>
</dbReference>
<evidence type="ECO:0008006" key="4">
    <source>
        <dbReference type="Google" id="ProtNLM"/>
    </source>
</evidence>
<organism evidence="2 3">
    <name type="scientific">Stenotrophomonas maltophilia</name>
    <name type="common">Pseudomonas maltophilia</name>
    <name type="synonym">Xanthomonas maltophilia</name>
    <dbReference type="NCBI Taxonomy" id="40324"/>
    <lineage>
        <taxon>Bacteria</taxon>
        <taxon>Pseudomonadati</taxon>
        <taxon>Pseudomonadota</taxon>
        <taxon>Gammaproteobacteria</taxon>
        <taxon>Lysobacterales</taxon>
        <taxon>Lysobacteraceae</taxon>
        <taxon>Stenotrophomonas</taxon>
        <taxon>Stenotrophomonas maltophilia group</taxon>
    </lineage>
</organism>
<protein>
    <recommendedName>
        <fullName evidence="4">Transmembrane protein</fullName>
    </recommendedName>
</protein>
<gene>
    <name evidence="2" type="ORF">I5U57_02440</name>
</gene>
<evidence type="ECO:0000313" key="3">
    <source>
        <dbReference type="Proteomes" id="UP000616785"/>
    </source>
</evidence>
<feature type="transmembrane region" description="Helical" evidence="1">
    <location>
        <begin position="38"/>
        <end position="57"/>
    </location>
</feature>
<accession>A0AA40XYR9</accession>
<feature type="transmembrane region" description="Helical" evidence="1">
    <location>
        <begin position="133"/>
        <end position="151"/>
    </location>
</feature>
<proteinExistence type="predicted"/>
<reference evidence="2" key="1">
    <citation type="submission" date="2020-11" db="EMBL/GenBank/DDBJ databases">
        <title>Enhanced detection system for hospital associated transmission using whole genome sequencing surveillance.</title>
        <authorList>
            <person name="Harrison L.H."/>
            <person name="Van Tyne D."/>
            <person name="Marsh J.W."/>
            <person name="Griffith M.P."/>
            <person name="Snyder D.J."/>
            <person name="Cooper V.S."/>
            <person name="Mustapha M."/>
        </authorList>
    </citation>
    <scope>NUCLEOTIDE SEQUENCE</scope>
    <source>
        <strain evidence="2">STEN00092</strain>
    </source>
</reference>
<keyword evidence="1" id="KW-1133">Transmembrane helix</keyword>
<keyword evidence="1" id="KW-0812">Transmembrane</keyword>
<dbReference type="AlphaFoldDB" id="A0AA40XYR9"/>
<evidence type="ECO:0000256" key="1">
    <source>
        <dbReference type="SAM" id="Phobius"/>
    </source>
</evidence>
<sequence>MSAIVVGCVYALWLVAGSLDFHFHRRTDLPHTSAMRESLLHGVQLLLVGSGVLVWLLLENTLSLVTLLALLVIAHAIAGYLDTVSADGRRRISPAEQHVHSVLDAAPWVLLGWVGWQVHPRWSLEVKPAAPDVWWFTLLPALGLVVLPWLWELRQCVRAREQRMQTGP</sequence>
<keyword evidence="1" id="KW-0472">Membrane</keyword>
<name>A0AA40XYR9_STEMA</name>
<comment type="caution">
    <text evidence="2">The sequence shown here is derived from an EMBL/GenBank/DDBJ whole genome shotgun (WGS) entry which is preliminary data.</text>
</comment>
<evidence type="ECO:0000313" key="2">
    <source>
        <dbReference type="EMBL" id="MBH1638305.1"/>
    </source>
</evidence>
<feature type="transmembrane region" description="Helical" evidence="1">
    <location>
        <begin position="64"/>
        <end position="81"/>
    </location>
</feature>
<dbReference type="Proteomes" id="UP000616785">
    <property type="component" value="Unassembled WGS sequence"/>
</dbReference>